<keyword evidence="7" id="KW-0862">Zinc</keyword>
<dbReference type="PANTHER" id="PTHR43221:SF2">
    <property type="entry name" value="PROTEASE HTPX HOMOLOG"/>
    <property type="match status" value="1"/>
</dbReference>
<evidence type="ECO:0000256" key="9">
    <source>
        <dbReference type="ARBA" id="ARBA00023049"/>
    </source>
</evidence>
<evidence type="ECO:0000256" key="12">
    <source>
        <dbReference type="SAM" id="Phobius"/>
    </source>
</evidence>
<dbReference type="OrthoDB" id="9789270at2"/>
<gene>
    <name evidence="14" type="primary">htpX</name>
    <name evidence="14" type="ORF">HG15A2_29750</name>
</gene>
<dbReference type="Proteomes" id="UP000319852">
    <property type="component" value="Chromosome"/>
</dbReference>
<evidence type="ECO:0000256" key="8">
    <source>
        <dbReference type="ARBA" id="ARBA00022989"/>
    </source>
</evidence>
<reference evidence="14 15" key="1">
    <citation type="submission" date="2019-02" db="EMBL/GenBank/DDBJ databases">
        <title>Deep-cultivation of Planctomycetes and their phenomic and genomic characterization uncovers novel biology.</title>
        <authorList>
            <person name="Wiegand S."/>
            <person name="Jogler M."/>
            <person name="Boedeker C."/>
            <person name="Pinto D."/>
            <person name="Vollmers J."/>
            <person name="Rivas-Marin E."/>
            <person name="Kohn T."/>
            <person name="Peeters S.H."/>
            <person name="Heuer A."/>
            <person name="Rast P."/>
            <person name="Oberbeckmann S."/>
            <person name="Bunk B."/>
            <person name="Jeske O."/>
            <person name="Meyerdierks A."/>
            <person name="Storesund J.E."/>
            <person name="Kallscheuer N."/>
            <person name="Luecker S."/>
            <person name="Lage O.M."/>
            <person name="Pohl T."/>
            <person name="Merkel B.J."/>
            <person name="Hornburger P."/>
            <person name="Mueller R.-W."/>
            <person name="Bruemmer F."/>
            <person name="Labrenz M."/>
            <person name="Spormann A.M."/>
            <person name="Op den Camp H."/>
            <person name="Overmann J."/>
            <person name="Amann R."/>
            <person name="Jetten M.S.M."/>
            <person name="Mascher T."/>
            <person name="Medema M.H."/>
            <person name="Devos D.P."/>
            <person name="Kaster A.-K."/>
            <person name="Ovreas L."/>
            <person name="Rohde M."/>
            <person name="Galperin M.Y."/>
            <person name="Jogler C."/>
        </authorList>
    </citation>
    <scope>NUCLEOTIDE SEQUENCE [LARGE SCALE GENOMIC DNA]</scope>
    <source>
        <strain evidence="14 15">HG15A2</strain>
    </source>
</reference>
<dbReference type="Pfam" id="PF01435">
    <property type="entry name" value="Peptidase_M48"/>
    <property type="match status" value="1"/>
</dbReference>
<evidence type="ECO:0000313" key="15">
    <source>
        <dbReference type="Proteomes" id="UP000319852"/>
    </source>
</evidence>
<evidence type="ECO:0000256" key="5">
    <source>
        <dbReference type="ARBA" id="ARBA00022723"/>
    </source>
</evidence>
<feature type="transmembrane region" description="Helical" evidence="12">
    <location>
        <begin position="324"/>
        <end position="357"/>
    </location>
</feature>
<dbReference type="Gene3D" id="3.30.2010.10">
    <property type="entry name" value="Metalloproteases ('zincins'), catalytic domain"/>
    <property type="match status" value="1"/>
</dbReference>
<feature type="transmembrane region" description="Helical" evidence="12">
    <location>
        <begin position="164"/>
        <end position="185"/>
    </location>
</feature>
<feature type="domain" description="Peptidase M48" evidence="13">
    <location>
        <begin position="213"/>
        <end position="454"/>
    </location>
</feature>
<evidence type="ECO:0000256" key="7">
    <source>
        <dbReference type="ARBA" id="ARBA00022833"/>
    </source>
</evidence>
<comment type="cofactor">
    <cofactor evidence="1">
        <name>Zn(2+)</name>
        <dbReference type="ChEBI" id="CHEBI:29105"/>
    </cofactor>
</comment>
<dbReference type="GO" id="GO:0046872">
    <property type="term" value="F:metal ion binding"/>
    <property type="evidence" value="ECO:0007669"/>
    <property type="project" value="UniProtKB-KW"/>
</dbReference>
<feature type="region of interest" description="Disordered" evidence="11">
    <location>
        <begin position="47"/>
        <end position="68"/>
    </location>
</feature>
<dbReference type="AlphaFoldDB" id="A0A517MXN6"/>
<organism evidence="14 15">
    <name type="scientific">Adhaeretor mobilis</name>
    <dbReference type="NCBI Taxonomy" id="1930276"/>
    <lineage>
        <taxon>Bacteria</taxon>
        <taxon>Pseudomonadati</taxon>
        <taxon>Planctomycetota</taxon>
        <taxon>Planctomycetia</taxon>
        <taxon>Pirellulales</taxon>
        <taxon>Lacipirellulaceae</taxon>
        <taxon>Adhaeretor</taxon>
    </lineage>
</organism>
<evidence type="ECO:0000256" key="4">
    <source>
        <dbReference type="ARBA" id="ARBA00022692"/>
    </source>
</evidence>
<evidence type="ECO:0000256" key="2">
    <source>
        <dbReference type="ARBA" id="ARBA00022475"/>
    </source>
</evidence>
<keyword evidence="9" id="KW-0482">Metalloprotease</keyword>
<dbReference type="CDD" id="cd07328">
    <property type="entry name" value="M48_Ste24p_like"/>
    <property type="match status" value="1"/>
</dbReference>
<keyword evidence="3 14" id="KW-0645">Protease</keyword>
<evidence type="ECO:0000259" key="13">
    <source>
        <dbReference type="Pfam" id="PF01435"/>
    </source>
</evidence>
<keyword evidence="5" id="KW-0479">Metal-binding</keyword>
<proteinExistence type="predicted"/>
<accession>A0A517MXN6</accession>
<evidence type="ECO:0000256" key="3">
    <source>
        <dbReference type="ARBA" id="ARBA00022670"/>
    </source>
</evidence>
<feature type="transmembrane region" description="Helical" evidence="12">
    <location>
        <begin position="116"/>
        <end position="144"/>
    </location>
</feature>
<keyword evidence="8 12" id="KW-1133">Transmembrane helix</keyword>
<evidence type="ECO:0000313" key="14">
    <source>
        <dbReference type="EMBL" id="QDS99648.1"/>
    </source>
</evidence>
<dbReference type="KEGG" id="amob:HG15A2_29750"/>
<dbReference type="Gene3D" id="2.30.30.380">
    <property type="entry name" value="Zn-finger domain of Sec23/24"/>
    <property type="match status" value="1"/>
</dbReference>
<keyword evidence="10 12" id="KW-0472">Membrane</keyword>
<evidence type="ECO:0000256" key="6">
    <source>
        <dbReference type="ARBA" id="ARBA00022801"/>
    </source>
</evidence>
<sequence length="518" mass="56884">MPLTTVCSHCEAKYSIPDSALGKRATCAKCKTKFVVTAGAHKLANDTKATERSSATMPKAAESSAATPIAKETAKKIANPQGSKPKASRSPLTEEILAEAFAKPMKRSRTPMTYRIGILLAAIVMVALVAIYLSLIALSCYGVYYHFANHAGILEMRVGGRIKVLLFLVYASPIVIGPIIIFFLIKPLLARPAKLERTRSLTRKGEPLLFSFVDSVCKSVGAPRPKRIDIDCDVNASAGFRRGLVSFLGKDLVLTIGLPLVAGLSLREFGGVLAHEFGHFAQGAGMRLSYLVRAISHWFLRVVYERDQWDESLEAATEDLDIRLVWIVWLAQLGVTLSRGILWVLMQIGMLVSGLLLRQMEFDADRYETKFAGHKAFASTSRKMRLLGLSSQLADAQIMEHLGDRRLVEDLPGLILVNAKTITPEMSANIQRQSDDEQTGWFDSHPSDKDRIAASKRLGDEGIFQLERPAKELLTDFKGQSIATTWNLYMGTFGPGVPKEALVSAAAFARASKSQWNS</sequence>
<evidence type="ECO:0000256" key="11">
    <source>
        <dbReference type="SAM" id="MobiDB-lite"/>
    </source>
</evidence>
<dbReference type="GO" id="GO:0006508">
    <property type="term" value="P:proteolysis"/>
    <property type="evidence" value="ECO:0007669"/>
    <property type="project" value="UniProtKB-KW"/>
</dbReference>
<dbReference type="EMBL" id="CP036263">
    <property type="protein sequence ID" value="QDS99648.1"/>
    <property type="molecule type" value="Genomic_DNA"/>
</dbReference>
<dbReference type="GO" id="GO:0004222">
    <property type="term" value="F:metalloendopeptidase activity"/>
    <property type="evidence" value="ECO:0007669"/>
    <property type="project" value="InterPro"/>
</dbReference>
<evidence type="ECO:0000256" key="10">
    <source>
        <dbReference type="ARBA" id="ARBA00023136"/>
    </source>
</evidence>
<keyword evidence="2" id="KW-1003">Cell membrane</keyword>
<dbReference type="InterPro" id="IPR001915">
    <property type="entry name" value="Peptidase_M48"/>
</dbReference>
<evidence type="ECO:0000256" key="1">
    <source>
        <dbReference type="ARBA" id="ARBA00001947"/>
    </source>
</evidence>
<protein>
    <submittedName>
        <fullName evidence="14">Protease HtpX</fullName>
    </submittedName>
</protein>
<keyword evidence="4 12" id="KW-0812">Transmembrane</keyword>
<dbReference type="PANTHER" id="PTHR43221">
    <property type="entry name" value="PROTEASE HTPX"/>
    <property type="match status" value="1"/>
</dbReference>
<keyword evidence="6" id="KW-0378">Hydrolase</keyword>
<dbReference type="InterPro" id="IPR050083">
    <property type="entry name" value="HtpX_protease"/>
</dbReference>
<name>A0A517MXN6_9BACT</name>
<keyword evidence="15" id="KW-1185">Reference proteome</keyword>